<evidence type="ECO:0000256" key="1">
    <source>
        <dbReference type="ARBA" id="ARBA00007692"/>
    </source>
</evidence>
<dbReference type="KEGG" id="dcr:108211214"/>
<evidence type="ECO:0000313" key="6">
    <source>
        <dbReference type="EMBL" id="WOG92748.1"/>
    </source>
</evidence>
<dbReference type="InterPro" id="IPR003690">
    <property type="entry name" value="MTERF"/>
</dbReference>
<accession>A0A169W8X3</accession>
<dbReference type="STRING" id="79200.A0A169W8X3"/>
<reference evidence="5" key="1">
    <citation type="journal article" date="2016" name="Nat. Genet.">
        <title>A high-quality carrot genome assembly provides new insights into carotenoid accumulation and asterid genome evolution.</title>
        <authorList>
            <person name="Iorizzo M."/>
            <person name="Ellison S."/>
            <person name="Senalik D."/>
            <person name="Zeng P."/>
            <person name="Satapoomin P."/>
            <person name="Huang J."/>
            <person name="Bowman M."/>
            <person name="Iovene M."/>
            <person name="Sanseverino W."/>
            <person name="Cavagnaro P."/>
            <person name="Yildiz M."/>
            <person name="Macko-Podgorni A."/>
            <person name="Moranska E."/>
            <person name="Grzebelus E."/>
            <person name="Grzebelus D."/>
            <person name="Ashrafi H."/>
            <person name="Zheng Z."/>
            <person name="Cheng S."/>
            <person name="Spooner D."/>
            <person name="Van Deynze A."/>
            <person name="Simon P."/>
        </authorList>
    </citation>
    <scope>NUCLEOTIDE SEQUENCE [LARGE SCALE GENOMIC DNA]</scope>
    <source>
        <tissue evidence="5">Leaf</tissue>
    </source>
</reference>
<dbReference type="Gramene" id="KZN01821">
    <property type="protein sequence ID" value="KZN01821"/>
    <property type="gene ID" value="DCAR_010575"/>
</dbReference>
<dbReference type="GO" id="GO:0005739">
    <property type="term" value="C:mitochondrion"/>
    <property type="evidence" value="ECO:0007669"/>
    <property type="project" value="GOC"/>
</dbReference>
<name>A0A169W8X3_DAUCS</name>
<dbReference type="GO" id="GO:0015979">
    <property type="term" value="P:photosynthesis"/>
    <property type="evidence" value="ECO:0007669"/>
    <property type="project" value="EnsemblPlants"/>
</dbReference>
<keyword evidence="7" id="KW-1185">Reference proteome</keyword>
<evidence type="ECO:0000256" key="4">
    <source>
        <dbReference type="SAM" id="MobiDB-lite"/>
    </source>
</evidence>
<dbReference type="InterPro" id="IPR038538">
    <property type="entry name" value="MTERF_sf"/>
</dbReference>
<evidence type="ECO:0000256" key="3">
    <source>
        <dbReference type="ARBA" id="ARBA00022946"/>
    </source>
</evidence>
<dbReference type="OrthoDB" id="637682at2759"/>
<dbReference type="PANTHER" id="PTHR13068:SF135">
    <property type="entry name" value="TRANSCRIPTION TERMINATION FACTOR MTERF8, CHLOROPLASTIC"/>
    <property type="match status" value="1"/>
</dbReference>
<dbReference type="Gene3D" id="1.25.70.10">
    <property type="entry name" value="Transcription termination factor 3, mitochondrial"/>
    <property type="match status" value="2"/>
</dbReference>
<dbReference type="GO" id="GO:0006393">
    <property type="term" value="P:termination of mitochondrial transcription"/>
    <property type="evidence" value="ECO:0007669"/>
    <property type="project" value="EnsemblPlants"/>
</dbReference>
<dbReference type="SMART" id="SM00733">
    <property type="entry name" value="Mterf"/>
    <property type="match status" value="8"/>
</dbReference>
<keyword evidence="2" id="KW-0805">Transcription regulation</keyword>
<dbReference type="OMA" id="LHPRIDF"/>
<protein>
    <submittedName>
        <fullName evidence="5">Uncharacterized protein</fullName>
    </submittedName>
</protein>
<evidence type="ECO:0000313" key="5">
    <source>
        <dbReference type="EMBL" id="KZN01821.1"/>
    </source>
</evidence>
<organism evidence="5">
    <name type="scientific">Daucus carota subsp. sativus</name>
    <name type="common">Carrot</name>
    <dbReference type="NCBI Taxonomy" id="79200"/>
    <lineage>
        <taxon>Eukaryota</taxon>
        <taxon>Viridiplantae</taxon>
        <taxon>Streptophyta</taxon>
        <taxon>Embryophyta</taxon>
        <taxon>Tracheophyta</taxon>
        <taxon>Spermatophyta</taxon>
        <taxon>Magnoliopsida</taxon>
        <taxon>eudicotyledons</taxon>
        <taxon>Gunneridae</taxon>
        <taxon>Pentapetalae</taxon>
        <taxon>asterids</taxon>
        <taxon>campanulids</taxon>
        <taxon>Apiales</taxon>
        <taxon>Apiaceae</taxon>
        <taxon>Apioideae</taxon>
        <taxon>Scandiceae</taxon>
        <taxon>Daucinae</taxon>
        <taxon>Daucus</taxon>
        <taxon>Daucus sect. Daucus</taxon>
    </lineage>
</organism>
<keyword evidence="3" id="KW-0809">Transit peptide</keyword>
<evidence type="ECO:0000256" key="2">
    <source>
        <dbReference type="ARBA" id="ARBA00022472"/>
    </source>
</evidence>
<dbReference type="PANTHER" id="PTHR13068">
    <property type="entry name" value="CGI-12 PROTEIN-RELATED"/>
    <property type="match status" value="1"/>
</dbReference>
<comment type="similarity">
    <text evidence="1">Belongs to the mTERF family.</text>
</comment>
<dbReference type="EMBL" id="LNRQ01000003">
    <property type="protein sequence ID" value="KZN01821.1"/>
    <property type="molecule type" value="Genomic_DNA"/>
</dbReference>
<keyword evidence="2" id="KW-0806">Transcription termination</keyword>
<proteinExistence type="inferred from homology"/>
<dbReference type="GO" id="GO:0003729">
    <property type="term" value="F:mRNA binding"/>
    <property type="evidence" value="ECO:0007669"/>
    <property type="project" value="EnsemblPlants"/>
</dbReference>
<feature type="region of interest" description="Disordered" evidence="4">
    <location>
        <begin position="485"/>
        <end position="510"/>
    </location>
</feature>
<dbReference type="EMBL" id="CP093345">
    <property type="protein sequence ID" value="WOG92748.1"/>
    <property type="molecule type" value="Genomic_DNA"/>
</dbReference>
<sequence length="510" mass="57698">MAVSTMHIHFLTPPAPFATPPSTLHFSFAPYSWTTFLSVRSFTHRTPLFSIMGFQSPINLIAHCSKKPTIAFIDTGIMLFSVLQDIGIEEKGAKVLLDSHPVLNSMPIESIRARIESLRAIGFDGLALSKLIVKRPDVLTAREMDSFTYYLCNKLKGDVELIQLQRLFNTTEPRFLVGFEEKVSLLLHHGFPEEKLVYVLNNVKINKAFCLKSREEIERMLTYLDRFGGVEFILGRPAVLNYDLDTQIIPRIGFLLELSGGNEDATATVLNKLPFILAYTVEHLKDHVEFLISFAGLTDQEIFRIILVYPNVFSASKDRKLKPRIEFLKECGLSSNDIFKFLIKAPLFVSLSFEGNLAHKLVLLVKIGYANKTKELALAMGAVTRTSYKNMQAVISLFLNYGLTCEDILAMGKKHPQILQYNNKSLDEKMEYLVEDMGREIGELLAFPAFLGYQLDGRIKHRYEVTKHKLGEGMSLNKLLSVSTESFSSKKKKKKLPVKASSKPTKMKVR</sequence>
<reference evidence="6" key="2">
    <citation type="submission" date="2022-03" db="EMBL/GenBank/DDBJ databases">
        <title>Draft title - Genomic analysis of global carrot germplasm unveils the trajectory of domestication and the origin of high carotenoid orange carrot.</title>
        <authorList>
            <person name="Iorizzo M."/>
            <person name="Ellison S."/>
            <person name="Senalik D."/>
            <person name="Macko-Podgorni A."/>
            <person name="Grzebelus D."/>
            <person name="Bostan H."/>
            <person name="Rolling W."/>
            <person name="Curaba J."/>
            <person name="Simon P."/>
        </authorList>
    </citation>
    <scope>NUCLEOTIDE SEQUENCE</scope>
    <source>
        <tissue evidence="6">Leaf</tissue>
    </source>
</reference>
<dbReference type="GO" id="GO:0009507">
    <property type="term" value="C:chloroplast"/>
    <property type="evidence" value="ECO:0007669"/>
    <property type="project" value="EnsemblPlants"/>
</dbReference>
<gene>
    <name evidence="5" type="ORF">DCAR_010575</name>
    <name evidence="6" type="ORF">DCAR_0312023</name>
</gene>
<dbReference type="Pfam" id="PF02536">
    <property type="entry name" value="mTERF"/>
    <property type="match status" value="1"/>
</dbReference>
<keyword evidence="2" id="KW-0804">Transcription</keyword>
<dbReference type="Proteomes" id="UP000077755">
    <property type="component" value="Chromosome 3"/>
</dbReference>
<dbReference type="AlphaFoldDB" id="A0A169W8X3"/>
<evidence type="ECO:0000313" key="7">
    <source>
        <dbReference type="Proteomes" id="UP000077755"/>
    </source>
</evidence>